<reference evidence="1 2" key="1">
    <citation type="submission" date="2015-09" db="EMBL/GenBank/DDBJ databases">
        <title>Genome sequencing project for genomic taxonomy and phylogenomics of Bacillus-like bacteria.</title>
        <authorList>
            <person name="Liu B."/>
            <person name="Wang J."/>
            <person name="Zhu Y."/>
            <person name="Liu G."/>
            <person name="Chen Q."/>
            <person name="Chen Z."/>
            <person name="Lan J."/>
            <person name="Che J."/>
            <person name="Ge C."/>
            <person name="Shi H."/>
            <person name="Pan Z."/>
            <person name="Liu X."/>
        </authorList>
    </citation>
    <scope>NUCLEOTIDE SEQUENCE [LARGE SCALE GENOMIC DNA]</scope>
    <source>
        <strain evidence="1 2">FJAT-18043</strain>
    </source>
</reference>
<protein>
    <submittedName>
        <fullName evidence="1">Uncharacterized protein</fullName>
    </submittedName>
</protein>
<keyword evidence="2" id="KW-1185">Reference proteome</keyword>
<sequence length="96" mass="10526">MSIRKNAESADVIKKIPIRKMAKIDKDIDQGNSLKTANKTSSVAYLVKSTFPACCTSMDEVPNTANQKKLTRAGSNNTPIITSRMVLPLDTRAIMK</sequence>
<dbReference type="STRING" id="1637975.AN957_22925"/>
<dbReference type="AlphaFoldDB" id="A0A0Q3TDB9"/>
<dbReference type="Proteomes" id="UP000050996">
    <property type="component" value="Unassembled WGS sequence"/>
</dbReference>
<evidence type="ECO:0000313" key="1">
    <source>
        <dbReference type="EMBL" id="KQL21141.1"/>
    </source>
</evidence>
<dbReference type="PATRIC" id="fig|1637975.4.peg.4583"/>
<comment type="caution">
    <text evidence="1">The sequence shown here is derived from an EMBL/GenBank/DDBJ whole genome shotgun (WGS) entry which is preliminary data.</text>
</comment>
<proteinExistence type="predicted"/>
<organism evidence="1 2">
    <name type="scientific">Cytobacillus solani</name>
    <dbReference type="NCBI Taxonomy" id="1637975"/>
    <lineage>
        <taxon>Bacteria</taxon>
        <taxon>Bacillati</taxon>
        <taxon>Bacillota</taxon>
        <taxon>Bacilli</taxon>
        <taxon>Bacillales</taxon>
        <taxon>Bacillaceae</taxon>
        <taxon>Cytobacillus</taxon>
    </lineage>
</organism>
<dbReference type="EMBL" id="LJIX01000006">
    <property type="protein sequence ID" value="KQL21141.1"/>
    <property type="molecule type" value="Genomic_DNA"/>
</dbReference>
<accession>A0A0Q3TDB9</accession>
<name>A0A0Q3TDB9_9BACI</name>
<gene>
    <name evidence="1" type="ORF">AN957_22925</name>
</gene>
<evidence type="ECO:0000313" key="2">
    <source>
        <dbReference type="Proteomes" id="UP000050996"/>
    </source>
</evidence>